<dbReference type="OrthoDB" id="201621at2759"/>
<comment type="pathway">
    <text evidence="1">Protein modification; protein lipoylation via exogenous pathway; protein N(6)-(lipoyl)lysine from lipoate: step 2/2.</text>
</comment>
<dbReference type="OMA" id="HESTDWN"/>
<evidence type="ECO:0000256" key="1">
    <source>
        <dbReference type="ARBA" id="ARBA00005085"/>
    </source>
</evidence>
<evidence type="ECO:0000256" key="2">
    <source>
        <dbReference type="ARBA" id="ARBA00008242"/>
    </source>
</evidence>
<dbReference type="InParanoid" id="F2U649"/>
<protein>
    <recommendedName>
        <fullName evidence="3">BPL/LPL catalytic domain-containing protein</fullName>
    </recommendedName>
</protein>
<dbReference type="InterPro" id="IPR004562">
    <property type="entry name" value="LipoylTrfase_LipoateP_Ligase"/>
</dbReference>
<evidence type="ECO:0000313" key="4">
    <source>
        <dbReference type="EMBL" id="EGD82990.1"/>
    </source>
</evidence>
<dbReference type="AlphaFoldDB" id="F2U649"/>
<keyword evidence="5" id="KW-1185">Reference proteome</keyword>
<dbReference type="FunCoup" id="F2U649">
    <property type="interactions" value="949"/>
</dbReference>
<organism evidence="5">
    <name type="scientific">Salpingoeca rosetta (strain ATCC 50818 / BSB-021)</name>
    <dbReference type="NCBI Taxonomy" id="946362"/>
    <lineage>
        <taxon>Eukaryota</taxon>
        <taxon>Choanoflagellata</taxon>
        <taxon>Craspedida</taxon>
        <taxon>Salpingoecidae</taxon>
        <taxon>Salpingoeca</taxon>
    </lineage>
</organism>
<dbReference type="SUPFAM" id="SSF55681">
    <property type="entry name" value="Class II aaRS and biotin synthetases"/>
    <property type="match status" value="1"/>
</dbReference>
<dbReference type="GO" id="GO:0017118">
    <property type="term" value="F:lipoyltransferase activity"/>
    <property type="evidence" value="ECO:0007669"/>
    <property type="project" value="TreeGrafter"/>
</dbReference>
<dbReference type="PANTHER" id="PTHR12561:SF3">
    <property type="entry name" value="LIPOYLTRANSFERASE 1, MITOCHONDRIAL"/>
    <property type="match status" value="1"/>
</dbReference>
<sequence length="301" mass="33541">MMTVLLCRVAQRCGSRSRRSGSRSFRCSATRIAASKPAVAVPCGRGRRSVSTLSCYNISSTDVYSNLAFETWLHESTDWNDQAAMLFWRNDPCVVIGSHQNPWIECNLPAMAKDSVHLARRRSGGGTVYHDAGNLNVTFMTSRAKHNPELNSGVIAAVIKKAYGLDCTVRPKRSDIFVGDRKLSGSAFRLKTQAAYHHCTLLIDSDPQAISHYLKSPMSSDIQSRGIESVRSPVTTLEREMQSLQHRSRSVDLPSLIAQEYWRQLGHELVERLGAADAALPSDIHAGIRDWMLSWPLWCQP</sequence>
<dbReference type="STRING" id="946362.F2U649"/>
<dbReference type="Proteomes" id="UP000007799">
    <property type="component" value="Unassembled WGS sequence"/>
</dbReference>
<evidence type="ECO:0000259" key="3">
    <source>
        <dbReference type="PROSITE" id="PS51733"/>
    </source>
</evidence>
<dbReference type="eggNOG" id="KOG3159">
    <property type="taxonomic scope" value="Eukaryota"/>
</dbReference>
<dbReference type="InterPro" id="IPR004143">
    <property type="entry name" value="BPL_LPL_catalytic"/>
</dbReference>
<dbReference type="Gene3D" id="3.30.930.10">
    <property type="entry name" value="Bira Bifunctional Protein, Domain 2"/>
    <property type="match status" value="1"/>
</dbReference>
<dbReference type="GO" id="GO:0005739">
    <property type="term" value="C:mitochondrion"/>
    <property type="evidence" value="ECO:0007669"/>
    <property type="project" value="TreeGrafter"/>
</dbReference>
<name>F2U649_SALR5</name>
<dbReference type="RefSeq" id="XP_004995354.1">
    <property type="nucleotide sequence ID" value="XM_004995297.1"/>
</dbReference>
<dbReference type="UniPathway" id="UPA00537">
    <property type="reaction ID" value="UER00595"/>
</dbReference>
<evidence type="ECO:0000313" key="5">
    <source>
        <dbReference type="Proteomes" id="UP000007799"/>
    </source>
</evidence>
<dbReference type="KEGG" id="sre:PTSG_03626"/>
<dbReference type="CDD" id="cd16443">
    <property type="entry name" value="LplA"/>
    <property type="match status" value="1"/>
</dbReference>
<gene>
    <name evidence="4" type="ORF">PTSG_03626</name>
</gene>
<dbReference type="PROSITE" id="PS51733">
    <property type="entry name" value="BPL_LPL_CATALYTIC"/>
    <property type="match status" value="1"/>
</dbReference>
<accession>F2U649</accession>
<comment type="similarity">
    <text evidence="2">Belongs to the LplA family.</text>
</comment>
<dbReference type="Pfam" id="PF21948">
    <property type="entry name" value="LplA-B_cat"/>
    <property type="match status" value="1"/>
</dbReference>
<reference evidence="4" key="1">
    <citation type="submission" date="2009-08" db="EMBL/GenBank/DDBJ databases">
        <title>Annotation of Salpingoeca rosetta.</title>
        <authorList>
            <consortium name="The Broad Institute Genome Sequencing Platform"/>
            <person name="Russ C."/>
            <person name="Cuomo C."/>
            <person name="Burger G."/>
            <person name="Gray M.W."/>
            <person name="Holland P.W.H."/>
            <person name="King N."/>
            <person name="Lang F.B.F."/>
            <person name="Roger A.J."/>
            <person name="Ruiz-Trillo I."/>
            <person name="Young S.K."/>
            <person name="Zeng Q."/>
            <person name="Gargeya S."/>
            <person name="Alvarado L."/>
            <person name="Berlin A."/>
            <person name="Chapman S.B."/>
            <person name="Chen Z."/>
            <person name="Freedman E."/>
            <person name="Gellesch M."/>
            <person name="Goldberg J."/>
            <person name="Griggs A."/>
            <person name="Gujja S."/>
            <person name="Heilman E."/>
            <person name="Heiman D."/>
            <person name="Howarth C."/>
            <person name="Mehta T."/>
            <person name="Neiman D."/>
            <person name="Pearson M."/>
            <person name="Roberts A."/>
            <person name="Saif S."/>
            <person name="Shea T."/>
            <person name="Shenoy N."/>
            <person name="Sisk P."/>
            <person name="Stolte C."/>
            <person name="Sykes S."/>
            <person name="White J."/>
            <person name="Yandava C."/>
            <person name="Haas B."/>
            <person name="Nusbaum C."/>
            <person name="Birren B."/>
        </authorList>
    </citation>
    <scope>NUCLEOTIDE SEQUENCE [LARGE SCALE GENOMIC DNA]</scope>
    <source>
        <strain evidence="4">ATCC 50818</strain>
    </source>
</reference>
<dbReference type="InterPro" id="IPR045864">
    <property type="entry name" value="aa-tRNA-synth_II/BPL/LPL"/>
</dbReference>
<dbReference type="GO" id="GO:0009249">
    <property type="term" value="P:protein lipoylation"/>
    <property type="evidence" value="ECO:0007669"/>
    <property type="project" value="InterPro"/>
</dbReference>
<dbReference type="PANTHER" id="PTHR12561">
    <property type="entry name" value="LIPOATE-PROTEIN LIGASE"/>
    <property type="match status" value="1"/>
</dbReference>
<proteinExistence type="inferred from homology"/>
<dbReference type="GeneID" id="16075936"/>
<dbReference type="EMBL" id="GL832962">
    <property type="protein sequence ID" value="EGD82990.1"/>
    <property type="molecule type" value="Genomic_DNA"/>
</dbReference>
<feature type="domain" description="BPL/LPL catalytic" evidence="3">
    <location>
        <begin position="79"/>
        <end position="246"/>
    </location>
</feature>